<comment type="function">
    <text evidence="2">May play the central regulatory role in sporulation. It may be an element of the effector pathway responsible for the activation of sporulation genes in response to nutritional stress. Spo0A may act in concert with spo0H (a sigma factor) to control the expression of some genes that are critical to the sporulation process.</text>
</comment>
<dbReference type="SMART" id="SM00850">
    <property type="entry name" value="LytTR"/>
    <property type="match status" value="1"/>
</dbReference>
<dbReference type="PROSITE" id="PS50930">
    <property type="entry name" value="HTH_LYTTR"/>
    <property type="match status" value="1"/>
</dbReference>
<feature type="domain" description="Response regulatory" evidence="4">
    <location>
        <begin position="3"/>
        <end position="120"/>
    </location>
</feature>
<dbReference type="EMBL" id="SLUM01000002">
    <property type="protein sequence ID" value="TCL61351.1"/>
    <property type="molecule type" value="Genomic_DNA"/>
</dbReference>
<feature type="domain" description="HTH LytTR-type" evidence="5">
    <location>
        <begin position="142"/>
        <end position="229"/>
    </location>
</feature>
<comment type="caution">
    <text evidence="6">The sequence shown here is derived from an EMBL/GenBank/DDBJ whole genome shotgun (WGS) entry which is preliminary data.</text>
</comment>
<evidence type="ECO:0000313" key="7">
    <source>
        <dbReference type="Proteomes" id="UP000295184"/>
    </source>
</evidence>
<dbReference type="Proteomes" id="UP000295184">
    <property type="component" value="Unassembled WGS sequence"/>
</dbReference>
<dbReference type="Gene3D" id="2.40.50.1020">
    <property type="entry name" value="LytTr DNA-binding domain"/>
    <property type="match status" value="1"/>
</dbReference>
<dbReference type="PROSITE" id="PS50110">
    <property type="entry name" value="RESPONSE_REGULATORY"/>
    <property type="match status" value="1"/>
</dbReference>
<organism evidence="6 7">
    <name type="scientific">Allofournierella massiliensis</name>
    <dbReference type="NCBI Taxonomy" id="1650663"/>
    <lineage>
        <taxon>Bacteria</taxon>
        <taxon>Bacillati</taxon>
        <taxon>Bacillota</taxon>
        <taxon>Clostridia</taxon>
        <taxon>Eubacteriales</taxon>
        <taxon>Oscillospiraceae</taxon>
        <taxon>Allofournierella</taxon>
    </lineage>
</organism>
<evidence type="ECO:0000256" key="3">
    <source>
        <dbReference type="PROSITE-ProRule" id="PRU00169"/>
    </source>
</evidence>
<reference evidence="6 7" key="1">
    <citation type="submission" date="2019-03" db="EMBL/GenBank/DDBJ databases">
        <title>Genomic Encyclopedia of Type Strains, Phase IV (KMG-IV): sequencing the most valuable type-strain genomes for metagenomic binning, comparative biology and taxonomic classification.</title>
        <authorList>
            <person name="Goeker M."/>
        </authorList>
    </citation>
    <scope>NUCLEOTIDE SEQUENCE [LARGE SCALE GENOMIC DNA]</scope>
    <source>
        <strain evidence="6 7">DSM 100451</strain>
    </source>
</reference>
<evidence type="ECO:0000256" key="2">
    <source>
        <dbReference type="ARBA" id="ARBA00024867"/>
    </source>
</evidence>
<dbReference type="PANTHER" id="PTHR37299:SF1">
    <property type="entry name" value="STAGE 0 SPORULATION PROTEIN A HOMOLOG"/>
    <property type="match status" value="1"/>
</dbReference>
<evidence type="ECO:0000259" key="4">
    <source>
        <dbReference type="PROSITE" id="PS50110"/>
    </source>
</evidence>
<protein>
    <recommendedName>
        <fullName evidence="1">Stage 0 sporulation protein A homolog</fullName>
    </recommendedName>
</protein>
<evidence type="ECO:0000313" key="6">
    <source>
        <dbReference type="EMBL" id="TCL61351.1"/>
    </source>
</evidence>
<dbReference type="InterPro" id="IPR011006">
    <property type="entry name" value="CheY-like_superfamily"/>
</dbReference>
<accession>A0A4R1R6X3</accession>
<dbReference type="InterPro" id="IPR046947">
    <property type="entry name" value="LytR-like"/>
</dbReference>
<sequence length="236" mass="26964">MLRIAIVEDDLGDRRHLQEMIDRFSETCGECCIATVFGSGAEFLEGYQPNYDLVLMDVEMSGLDGLETARELRMLDRTVILIFITNMAQYAIRGYEVDALDYVLKPVSYYSFEMKMKKVRRILAERQGNSVVLSSKGELRRIPVRSILYVEVRDHSLYYYTGEGEFSATGSMKKLEQELEPQGFARCNNCYLVNLMHVRAVNQEQVVVGETELKISRPRRKAFMQALSAYYGGGGE</sequence>
<dbReference type="Gene3D" id="3.40.50.2300">
    <property type="match status" value="1"/>
</dbReference>
<dbReference type="GO" id="GO:0003677">
    <property type="term" value="F:DNA binding"/>
    <property type="evidence" value="ECO:0007669"/>
    <property type="project" value="InterPro"/>
</dbReference>
<gene>
    <name evidence="6" type="ORF">EDD77_10290</name>
</gene>
<dbReference type="STRING" id="1650663.GCA_001486665_02925"/>
<dbReference type="GO" id="GO:0000156">
    <property type="term" value="F:phosphorelay response regulator activity"/>
    <property type="evidence" value="ECO:0007669"/>
    <property type="project" value="InterPro"/>
</dbReference>
<name>A0A4R1R6X3_9FIRM</name>
<proteinExistence type="predicted"/>
<dbReference type="Pfam" id="PF00072">
    <property type="entry name" value="Response_reg"/>
    <property type="match status" value="1"/>
</dbReference>
<evidence type="ECO:0000259" key="5">
    <source>
        <dbReference type="PROSITE" id="PS50930"/>
    </source>
</evidence>
<evidence type="ECO:0000256" key="1">
    <source>
        <dbReference type="ARBA" id="ARBA00018672"/>
    </source>
</evidence>
<dbReference type="InterPro" id="IPR007492">
    <property type="entry name" value="LytTR_DNA-bd_dom"/>
</dbReference>
<dbReference type="AlphaFoldDB" id="A0A4R1R6X3"/>
<dbReference type="RefSeq" id="WP_077138607.1">
    <property type="nucleotide sequence ID" value="NZ_CABKVM010000019.1"/>
</dbReference>
<dbReference type="SUPFAM" id="SSF52172">
    <property type="entry name" value="CheY-like"/>
    <property type="match status" value="1"/>
</dbReference>
<keyword evidence="3" id="KW-0597">Phosphoprotein</keyword>
<dbReference type="SMART" id="SM00448">
    <property type="entry name" value="REC"/>
    <property type="match status" value="1"/>
</dbReference>
<dbReference type="InterPro" id="IPR001789">
    <property type="entry name" value="Sig_transdc_resp-reg_receiver"/>
</dbReference>
<dbReference type="PANTHER" id="PTHR37299">
    <property type="entry name" value="TRANSCRIPTIONAL REGULATOR-RELATED"/>
    <property type="match status" value="1"/>
</dbReference>
<feature type="modified residue" description="4-aspartylphosphate" evidence="3">
    <location>
        <position position="57"/>
    </location>
</feature>
<dbReference type="Pfam" id="PF04397">
    <property type="entry name" value="LytTR"/>
    <property type="match status" value="1"/>
</dbReference>